<evidence type="ECO:0000256" key="11">
    <source>
        <dbReference type="PIRSR" id="PIRSR005461-1"/>
    </source>
</evidence>
<evidence type="ECO:0000256" key="2">
    <source>
        <dbReference type="ARBA" id="ARBA00022603"/>
    </source>
</evidence>
<keyword evidence="14" id="KW-1185">Reference proteome</keyword>
<dbReference type="InterPro" id="IPR029063">
    <property type="entry name" value="SAM-dependent_MTases_sf"/>
</dbReference>
<reference evidence="13 14" key="1">
    <citation type="journal article" date="2011" name="Appl. Environ. Microbiol.">
        <title>The genome of Buchnera aphidicola from the aphid Cinara tujafilina provides new clues about the evolutionary history of metabolic losses in bacterial endosymbionts.</title>
        <authorList>
            <person name="Lamelas A."/>
            <person name="Gosalbes M.J."/>
            <person name="Moya A."/>
            <person name="Latorre A."/>
        </authorList>
    </citation>
    <scope>NUCLEOTIDE SEQUENCE [LARGE SCALE GENOMIC DNA]</scope>
    <source>
        <strain evidence="14">Cinara tujafilina</strain>
    </source>
</reference>
<dbReference type="GO" id="GO:0008650">
    <property type="term" value="F:rRNA (uridine-2'-O-)-methyltransferase activity"/>
    <property type="evidence" value="ECO:0007669"/>
    <property type="project" value="TreeGrafter"/>
</dbReference>
<evidence type="ECO:0000256" key="5">
    <source>
        <dbReference type="ARBA" id="ARBA00037569"/>
    </source>
</evidence>
<dbReference type="InterPro" id="IPR015507">
    <property type="entry name" value="rRNA-MeTfrase_E"/>
</dbReference>
<evidence type="ECO:0000256" key="1">
    <source>
        <dbReference type="ARBA" id="ARBA00022552"/>
    </source>
</evidence>
<dbReference type="SUPFAM" id="SSF53335">
    <property type="entry name" value="S-adenosyl-L-methionine-dependent methyltransferases"/>
    <property type="match status" value="1"/>
</dbReference>
<evidence type="ECO:0000256" key="10">
    <source>
        <dbReference type="ARBA" id="ARBA00048970"/>
    </source>
</evidence>
<dbReference type="Gene3D" id="3.40.50.150">
    <property type="entry name" value="Vaccinia Virus protein VP39"/>
    <property type="match status" value="1"/>
</dbReference>
<evidence type="ECO:0000256" key="3">
    <source>
        <dbReference type="ARBA" id="ARBA00022679"/>
    </source>
</evidence>
<comment type="catalytic activity">
    <reaction evidence="10">
        <text>uridine(2552) in 23S rRNA + S-adenosyl-L-methionine = 2'-O-methyluridine(2552) in 23S rRNA + S-adenosyl-L-homocysteine + H(+)</text>
        <dbReference type="Rhea" id="RHEA:42720"/>
        <dbReference type="Rhea" id="RHEA-COMP:10202"/>
        <dbReference type="Rhea" id="RHEA-COMP:10203"/>
        <dbReference type="ChEBI" id="CHEBI:15378"/>
        <dbReference type="ChEBI" id="CHEBI:57856"/>
        <dbReference type="ChEBI" id="CHEBI:59789"/>
        <dbReference type="ChEBI" id="CHEBI:65315"/>
        <dbReference type="ChEBI" id="CHEBI:74478"/>
        <dbReference type="EC" id="2.1.1.166"/>
    </reaction>
</comment>
<accession>F7WZG8</accession>
<evidence type="ECO:0000256" key="4">
    <source>
        <dbReference type="ARBA" id="ARBA00022691"/>
    </source>
</evidence>
<evidence type="ECO:0000256" key="8">
    <source>
        <dbReference type="ARBA" id="ARBA00041995"/>
    </source>
</evidence>
<dbReference type="KEGG" id="baj:BCTU_250"/>
<evidence type="ECO:0000313" key="14">
    <source>
        <dbReference type="Proteomes" id="UP000006811"/>
    </source>
</evidence>
<dbReference type="EC" id="2.1.1.166" evidence="6"/>
<organism evidence="13 14">
    <name type="scientific">Buchnera aphidicola</name>
    <name type="common">Cinara tujafilina</name>
    <dbReference type="NCBI Taxonomy" id="261317"/>
    <lineage>
        <taxon>Bacteria</taxon>
        <taxon>Pseudomonadati</taxon>
        <taxon>Pseudomonadota</taxon>
        <taxon>Gammaproteobacteria</taxon>
        <taxon>Enterobacterales</taxon>
        <taxon>Erwiniaceae</taxon>
        <taxon>Buchnera</taxon>
    </lineage>
</organism>
<dbReference type="InterPro" id="IPR002877">
    <property type="entry name" value="RNA_MeTrfase_FtsJ_dom"/>
</dbReference>
<dbReference type="eggNOG" id="COG0293">
    <property type="taxonomic scope" value="Bacteria"/>
</dbReference>
<dbReference type="Pfam" id="PF01728">
    <property type="entry name" value="FtsJ"/>
    <property type="match status" value="1"/>
</dbReference>
<sequence>MKRHTKSKSSGNWLHRNFHDLYIKKRNIKKLRSRSWFKIKEIDKKYNIFQKGMNIIDLGAAPGGWCEYLQEKIGQSGHILACDLIPIKPLKRVIFLQGDVSNKSIFKKIISISKRYYWNAIVSDMSPNISGCSVVDNARSFYLSDIAISIANILLSKNGYFIIKLFQGDGFNQYIKKINDIFLK</sequence>
<dbReference type="HOGENOM" id="CLU_009422_4_0_6"/>
<dbReference type="EMBL" id="CP001817">
    <property type="protein sequence ID" value="AEH39830.1"/>
    <property type="molecule type" value="Genomic_DNA"/>
</dbReference>
<dbReference type="InterPro" id="IPR050082">
    <property type="entry name" value="RNA_methyltr_RlmE"/>
</dbReference>
<evidence type="ECO:0000256" key="9">
    <source>
        <dbReference type="ARBA" id="ARBA00042745"/>
    </source>
</evidence>
<protein>
    <recommendedName>
        <fullName evidence="7">Ribosomal RNA large subunit methyltransferase E</fullName>
        <ecNumber evidence="6">2.1.1.166</ecNumber>
    </recommendedName>
    <alternativeName>
        <fullName evidence="9">23S rRNA Um2552 methyltransferase</fullName>
    </alternativeName>
    <alternativeName>
        <fullName evidence="8">rRNA (uridine-2'-O-)-methyltransferase</fullName>
    </alternativeName>
</protein>
<comment type="function">
    <text evidence="5">Specifically methylates the uridine in position 2552 of 23S rRNA at the 2'-O position of the ribose in the fully assembled 50S ribosomal subunit.</text>
</comment>
<evidence type="ECO:0000259" key="12">
    <source>
        <dbReference type="Pfam" id="PF01728"/>
    </source>
</evidence>
<dbReference type="PANTHER" id="PTHR10920">
    <property type="entry name" value="RIBOSOMAL RNA METHYLTRANSFERASE"/>
    <property type="match status" value="1"/>
</dbReference>
<dbReference type="STRING" id="261317.BCTU_250"/>
<name>F7WZG8_9GAMM</name>
<evidence type="ECO:0000313" key="13">
    <source>
        <dbReference type="EMBL" id="AEH39830.1"/>
    </source>
</evidence>
<gene>
    <name evidence="13" type="primary">ftsJ</name>
    <name evidence="13" type="ORF">BCTU_250</name>
</gene>
<evidence type="ECO:0000256" key="7">
    <source>
        <dbReference type="ARBA" id="ARBA00041129"/>
    </source>
</evidence>
<dbReference type="PANTHER" id="PTHR10920:SF18">
    <property type="entry name" value="RRNA METHYLTRANSFERASE 2, MITOCHONDRIAL"/>
    <property type="match status" value="1"/>
</dbReference>
<feature type="domain" description="Ribosomal RNA methyltransferase FtsJ" evidence="12">
    <location>
        <begin position="32"/>
        <end position="182"/>
    </location>
</feature>
<proteinExistence type="predicted"/>
<keyword evidence="1" id="KW-0698">rRNA processing</keyword>
<dbReference type="PIRSF" id="PIRSF005461">
    <property type="entry name" value="23S_rRNA_mtase"/>
    <property type="match status" value="1"/>
</dbReference>
<dbReference type="Proteomes" id="UP000006811">
    <property type="component" value="Chromosome"/>
</dbReference>
<keyword evidence="2" id="KW-0489">Methyltransferase</keyword>
<keyword evidence="3 13" id="KW-0808">Transferase</keyword>
<evidence type="ECO:0000256" key="6">
    <source>
        <dbReference type="ARBA" id="ARBA00038861"/>
    </source>
</evidence>
<dbReference type="AlphaFoldDB" id="F7WZG8"/>
<keyword evidence="4 11" id="KW-0949">S-adenosyl-L-methionine</keyword>
<feature type="active site" description="Proton acceptor" evidence="11">
    <location>
        <position position="164"/>
    </location>
</feature>